<gene>
    <name evidence="1" type="ORF">METZ01_LOCUS340412</name>
</gene>
<feature type="non-terminal residue" evidence="1">
    <location>
        <position position="101"/>
    </location>
</feature>
<accession>A0A382QRN3</accession>
<name>A0A382QRN3_9ZZZZ</name>
<sequence>MPNMIAPICINNGCTRNVTYSHSHKNGTKRWRPVCWKCHEASYGASVLEEGVTEVKKTYCENIDERLGYKCTAIIPWKGALELDHIDGDPLNNTTDNTQTL</sequence>
<proteinExistence type="predicted"/>
<dbReference type="EMBL" id="UINC01116071">
    <property type="protein sequence ID" value="SVC87558.1"/>
    <property type="molecule type" value="Genomic_DNA"/>
</dbReference>
<reference evidence="1" key="1">
    <citation type="submission" date="2018-05" db="EMBL/GenBank/DDBJ databases">
        <authorList>
            <person name="Lanie J.A."/>
            <person name="Ng W.-L."/>
            <person name="Kazmierczak K.M."/>
            <person name="Andrzejewski T.M."/>
            <person name="Davidsen T.M."/>
            <person name="Wayne K.J."/>
            <person name="Tettelin H."/>
            <person name="Glass J.I."/>
            <person name="Rusch D."/>
            <person name="Podicherti R."/>
            <person name="Tsui H.-C.T."/>
            <person name="Winkler M.E."/>
        </authorList>
    </citation>
    <scope>NUCLEOTIDE SEQUENCE</scope>
</reference>
<dbReference type="AlphaFoldDB" id="A0A382QRN3"/>
<organism evidence="1">
    <name type="scientific">marine metagenome</name>
    <dbReference type="NCBI Taxonomy" id="408172"/>
    <lineage>
        <taxon>unclassified sequences</taxon>
        <taxon>metagenomes</taxon>
        <taxon>ecological metagenomes</taxon>
    </lineage>
</organism>
<protein>
    <submittedName>
        <fullName evidence="1">Uncharacterized protein</fullName>
    </submittedName>
</protein>
<evidence type="ECO:0000313" key="1">
    <source>
        <dbReference type="EMBL" id="SVC87558.1"/>
    </source>
</evidence>